<dbReference type="CDD" id="cd02440">
    <property type="entry name" value="AdoMet_MTases"/>
    <property type="match status" value="1"/>
</dbReference>
<keyword evidence="3" id="KW-1185">Reference proteome</keyword>
<dbReference type="GO" id="GO:0032259">
    <property type="term" value="P:methylation"/>
    <property type="evidence" value="ECO:0007669"/>
    <property type="project" value="UniProtKB-KW"/>
</dbReference>
<dbReference type="InterPro" id="IPR029063">
    <property type="entry name" value="SAM-dependent_MTases_sf"/>
</dbReference>
<dbReference type="InterPro" id="IPR050447">
    <property type="entry name" value="Erg6_SMT_methyltransf"/>
</dbReference>
<proteinExistence type="predicted"/>
<dbReference type="PANTHER" id="PTHR44068:SF11">
    <property type="entry name" value="GERANYL DIPHOSPHATE 2-C-METHYLTRANSFERASE"/>
    <property type="match status" value="1"/>
</dbReference>
<dbReference type="PANTHER" id="PTHR44068">
    <property type="entry name" value="ZGC:194242"/>
    <property type="match status" value="1"/>
</dbReference>
<keyword evidence="2" id="KW-0489">Methyltransferase</keyword>
<accession>A0A9Y2NKM8</accession>
<gene>
    <name evidence="2" type="ORF">QRX60_03625</name>
</gene>
<sequence length="257" mass="27835">MTGSAAEFDRWYADRIESPVADELVRRVLGLPPGLQSTSLLSGAGLDEVVAALDLRDGQALLDLACGRGGYGLEIARRSGCRVAGVDFSAVAIEQARRRAQALGLADRADFRVGELTGTGLSPASVDAVLIVDSLQFAEPKLDALRECRRVLLPGGRMVITCWEALDTTDERLSPRMRQLDLLRQLPRAGFVDVEVTDKPAWRLAEQALWEEALTIDAAEDLAMQSMQEEARRVLATFDGLRRVLATASAPDPAPLP</sequence>
<dbReference type="KEGG" id="amog:QRX60_03625"/>
<dbReference type="EMBL" id="CP127295">
    <property type="protein sequence ID" value="WIY02973.1"/>
    <property type="molecule type" value="Genomic_DNA"/>
</dbReference>
<organism evidence="2 3">
    <name type="scientific">Amycolatopsis mongoliensis</name>
    <dbReference type="NCBI Taxonomy" id="715475"/>
    <lineage>
        <taxon>Bacteria</taxon>
        <taxon>Bacillati</taxon>
        <taxon>Actinomycetota</taxon>
        <taxon>Actinomycetes</taxon>
        <taxon>Pseudonocardiales</taxon>
        <taxon>Pseudonocardiaceae</taxon>
        <taxon>Amycolatopsis</taxon>
    </lineage>
</organism>
<dbReference type="AlphaFoldDB" id="A0A9Y2NKM8"/>
<dbReference type="Proteomes" id="UP001239397">
    <property type="component" value="Chromosome"/>
</dbReference>
<evidence type="ECO:0000313" key="3">
    <source>
        <dbReference type="Proteomes" id="UP001239397"/>
    </source>
</evidence>
<evidence type="ECO:0000313" key="2">
    <source>
        <dbReference type="EMBL" id="WIY02973.1"/>
    </source>
</evidence>
<dbReference type="SUPFAM" id="SSF53335">
    <property type="entry name" value="S-adenosyl-L-methionine-dependent methyltransferases"/>
    <property type="match status" value="1"/>
</dbReference>
<evidence type="ECO:0000259" key="1">
    <source>
        <dbReference type="Pfam" id="PF13649"/>
    </source>
</evidence>
<dbReference type="InterPro" id="IPR041698">
    <property type="entry name" value="Methyltransf_25"/>
</dbReference>
<name>A0A9Y2NKM8_9PSEU</name>
<dbReference type="Gene3D" id="3.40.50.150">
    <property type="entry name" value="Vaccinia Virus protein VP39"/>
    <property type="match status" value="1"/>
</dbReference>
<dbReference type="GO" id="GO:0008168">
    <property type="term" value="F:methyltransferase activity"/>
    <property type="evidence" value="ECO:0007669"/>
    <property type="project" value="UniProtKB-KW"/>
</dbReference>
<dbReference type="Pfam" id="PF13649">
    <property type="entry name" value="Methyltransf_25"/>
    <property type="match status" value="1"/>
</dbReference>
<protein>
    <submittedName>
        <fullName evidence="2">Methyltransferase domain-containing protein</fullName>
    </submittedName>
</protein>
<reference evidence="2 3" key="1">
    <citation type="submission" date="2023-06" db="EMBL/GenBank/DDBJ databases">
        <authorList>
            <person name="Oyuntsetseg B."/>
            <person name="Kim S.B."/>
        </authorList>
    </citation>
    <scope>NUCLEOTIDE SEQUENCE [LARGE SCALE GENOMIC DNA]</scope>
    <source>
        <strain evidence="2 3">4-36</strain>
    </source>
</reference>
<dbReference type="RefSeq" id="WP_285999375.1">
    <property type="nucleotide sequence ID" value="NZ_CP127295.1"/>
</dbReference>
<feature type="domain" description="Methyltransferase" evidence="1">
    <location>
        <begin position="62"/>
        <end position="156"/>
    </location>
</feature>
<keyword evidence="2" id="KW-0808">Transferase</keyword>